<dbReference type="SUPFAM" id="SSF52058">
    <property type="entry name" value="L domain-like"/>
    <property type="match status" value="1"/>
</dbReference>
<dbReference type="InterPro" id="IPR003591">
    <property type="entry name" value="Leu-rich_rpt_typical-subtyp"/>
</dbReference>
<dbReference type="Proteomes" id="UP000677918">
    <property type="component" value="Unassembled WGS sequence"/>
</dbReference>
<dbReference type="EMBL" id="BOVK01000058">
    <property type="protein sequence ID" value="GIQ70789.1"/>
    <property type="molecule type" value="Genomic_DNA"/>
</dbReference>
<evidence type="ECO:0000313" key="6">
    <source>
        <dbReference type="Proteomes" id="UP000677918"/>
    </source>
</evidence>
<name>A0A8J4M3F9_9BACL</name>
<dbReference type="SMART" id="SM00365">
    <property type="entry name" value="LRR_SD22"/>
    <property type="match status" value="3"/>
</dbReference>
<keyword evidence="6" id="KW-1185">Reference proteome</keyword>
<evidence type="ECO:0000313" key="5">
    <source>
        <dbReference type="EMBL" id="GIQ70789.1"/>
    </source>
</evidence>
<dbReference type="Gene3D" id="3.80.10.10">
    <property type="entry name" value="Ribonuclease Inhibitor"/>
    <property type="match status" value="1"/>
</dbReference>
<dbReference type="PANTHER" id="PTHR46652">
    <property type="entry name" value="LEUCINE-RICH REPEAT AND IQ DOMAIN-CONTAINING PROTEIN 1-RELATED"/>
    <property type="match status" value="1"/>
</dbReference>
<dbReference type="InterPro" id="IPR001611">
    <property type="entry name" value="Leu-rich_rpt"/>
</dbReference>
<keyword evidence="3" id="KW-1133">Transmembrane helix</keyword>
<keyword evidence="1" id="KW-0433">Leucine-rich repeat</keyword>
<dbReference type="InterPro" id="IPR036582">
    <property type="entry name" value="Mao_N_sf"/>
</dbReference>
<proteinExistence type="predicted"/>
<dbReference type="SMART" id="SM00369">
    <property type="entry name" value="LRR_TYP"/>
    <property type="match status" value="5"/>
</dbReference>
<dbReference type="PROSITE" id="PS51450">
    <property type="entry name" value="LRR"/>
    <property type="match status" value="4"/>
</dbReference>
<dbReference type="InterPro" id="IPR012854">
    <property type="entry name" value="Cu_amine_oxidase-like_N"/>
</dbReference>
<protein>
    <recommendedName>
        <fullName evidence="4">Copper amine oxidase-like N-terminal domain-containing protein</fullName>
    </recommendedName>
</protein>
<evidence type="ECO:0000259" key="4">
    <source>
        <dbReference type="Pfam" id="PF07833"/>
    </source>
</evidence>
<dbReference type="Pfam" id="PF07833">
    <property type="entry name" value="Cu_amine_oxidN1"/>
    <property type="match status" value="1"/>
</dbReference>
<feature type="domain" description="Copper amine oxidase-like N-terminal" evidence="4">
    <location>
        <begin position="453"/>
        <end position="547"/>
    </location>
</feature>
<keyword evidence="3" id="KW-0472">Membrane</keyword>
<feature type="transmembrane region" description="Helical" evidence="3">
    <location>
        <begin position="12"/>
        <end position="31"/>
    </location>
</feature>
<dbReference type="PANTHER" id="PTHR46652:SF3">
    <property type="entry name" value="LEUCINE-RICH REPEAT-CONTAINING PROTEIN 9"/>
    <property type="match status" value="1"/>
</dbReference>
<evidence type="ECO:0000256" key="3">
    <source>
        <dbReference type="SAM" id="Phobius"/>
    </source>
</evidence>
<dbReference type="Gene3D" id="3.30.457.10">
    <property type="entry name" value="Copper amine oxidase-like, N-terminal domain"/>
    <property type="match status" value="1"/>
</dbReference>
<gene>
    <name evidence="5" type="ORF">XYCOK13_36130</name>
</gene>
<reference evidence="5" key="1">
    <citation type="submission" date="2021-04" db="EMBL/GenBank/DDBJ databases">
        <title>Draft genome sequence of Xylanibacillus composti strain K13.</title>
        <authorList>
            <person name="Uke A."/>
            <person name="Chhe C."/>
            <person name="Baramee S."/>
            <person name="Kosugi A."/>
        </authorList>
    </citation>
    <scope>NUCLEOTIDE SEQUENCE</scope>
    <source>
        <strain evidence="5">K13</strain>
    </source>
</reference>
<dbReference type="RefSeq" id="WP_213413600.1">
    <property type="nucleotide sequence ID" value="NZ_BOVK01000058.1"/>
</dbReference>
<organism evidence="5 6">
    <name type="scientific">Xylanibacillus composti</name>
    <dbReference type="NCBI Taxonomy" id="1572762"/>
    <lineage>
        <taxon>Bacteria</taxon>
        <taxon>Bacillati</taxon>
        <taxon>Bacillota</taxon>
        <taxon>Bacilli</taxon>
        <taxon>Bacillales</taxon>
        <taxon>Paenibacillaceae</taxon>
        <taxon>Xylanibacillus</taxon>
    </lineage>
</organism>
<keyword evidence="3" id="KW-0812">Transmembrane</keyword>
<accession>A0A8J4M3F9</accession>
<sequence>MTAVLPQGNRGLLLRVMIVLALAMGSLGIAGTGKAQAERDSVIEFPDPVLDWLVRQEIGLAEGPIRLSDAEQVEELDVRYEKLEAFREQNGYWFAYLEDLTGMEQLVNLKSLILWDSHSVESLDIIASLPKLEKIVIWEGRPIDLELFSGLHSLRELVVTNVISEDLEPLRSLANLEVLNLISNTLQDVSALESLPQLRELSLYSWPENSVDLQVLDKLTKLERLSIHQQGLRQLDFLRHMPELRELHISNNPIISYEPVKQLSRLESLSVSHVDDLSFVAPLSHLQQLSVEQGQISDLRPLENLTQLRRLWLAGNEIRDVTPLSKLTNLEYLTLQSNAVEDISSLRTLANLEEFHAGGNPIRDVHAIGEMAKLRVLNLDDTSITSLRGLERLSELREVTLRSTVVPVDGEPAIKAWKDRILTAGGTFYYEAYNPIPDILLYVNRNRVFAGGEYGEIREAPFIHESRTLAPIRFVSEYLGADVKWDQTSRTITVDGLDQRIVLTVGSREVTVGKERVTLDVSPQVRNGTAFVPLRFLSEQMGLKVDYYHWYGNIGLTAGAGEDQ</sequence>
<evidence type="ECO:0000256" key="1">
    <source>
        <dbReference type="ARBA" id="ARBA00022614"/>
    </source>
</evidence>
<comment type="caution">
    <text evidence="5">The sequence shown here is derived from an EMBL/GenBank/DDBJ whole genome shotgun (WGS) entry which is preliminary data.</text>
</comment>
<dbReference type="InterPro" id="IPR032675">
    <property type="entry name" value="LRR_dom_sf"/>
</dbReference>
<dbReference type="SUPFAM" id="SSF55383">
    <property type="entry name" value="Copper amine oxidase, domain N"/>
    <property type="match status" value="1"/>
</dbReference>
<evidence type="ECO:0000256" key="2">
    <source>
        <dbReference type="ARBA" id="ARBA00022737"/>
    </source>
</evidence>
<keyword evidence="2" id="KW-0677">Repeat</keyword>
<dbReference type="InterPro" id="IPR050836">
    <property type="entry name" value="SDS22/Internalin_LRR"/>
</dbReference>
<dbReference type="AlphaFoldDB" id="A0A8J4M3F9"/>